<dbReference type="EMBL" id="AP010968">
    <property type="protein sequence ID" value="BAJ26115.1"/>
    <property type="molecule type" value="Genomic_DNA"/>
</dbReference>
<evidence type="ECO:0000256" key="1">
    <source>
        <dbReference type="SAM" id="Phobius"/>
    </source>
</evidence>
<sequence length="262" mass="28293">MILWLLNNFDTLTLTIVIVGGIMIVAVAGAMLVRRKFPQISEGGHNEMIGNVLGMFGAIYGIILAFVIVALWTQLDTANTIVASESTAAASIVRDADGFAPAEGARVKAAVGAYVHGVVEVQWPLMHDGSPDYEATAPLVREIYAALQSYEPRNSSEQSFYDSAVGSLDDLVQQRRARITMATQQLPLLLQTLVYGGALVLIPMTFLFGVRSKRMQALFVGSVAALIGFSLLLTLVLDRPFSGDLSVSPKPFKEGALSQFWK</sequence>
<dbReference type="eggNOG" id="ENOG5030DSB">
    <property type="taxonomic scope" value="Bacteria"/>
</dbReference>
<organism evidence="2 3">
    <name type="scientific">Kitasatospora setae (strain ATCC 33774 / DSM 43861 / JCM 3304 / KCC A-0304 / NBRC 14216 / KM-6054)</name>
    <name type="common">Streptomyces setae</name>
    <dbReference type="NCBI Taxonomy" id="452652"/>
    <lineage>
        <taxon>Bacteria</taxon>
        <taxon>Bacillati</taxon>
        <taxon>Actinomycetota</taxon>
        <taxon>Actinomycetes</taxon>
        <taxon>Kitasatosporales</taxon>
        <taxon>Streptomycetaceae</taxon>
        <taxon>Kitasatospora</taxon>
    </lineage>
</organism>
<protein>
    <recommendedName>
        <fullName evidence="4">DUF4239 domain-containing protein</fullName>
    </recommendedName>
</protein>
<dbReference type="KEGG" id="ksk:KSE_02680"/>
<dbReference type="InterPro" id="IPR025333">
    <property type="entry name" value="DUF4239"/>
</dbReference>
<gene>
    <name evidence="2" type="ordered locus">KSE_02680</name>
</gene>
<keyword evidence="1" id="KW-0472">Membrane</keyword>
<dbReference type="Proteomes" id="UP000007076">
    <property type="component" value="Chromosome"/>
</dbReference>
<feature type="transmembrane region" description="Helical" evidence="1">
    <location>
        <begin position="12"/>
        <end position="33"/>
    </location>
</feature>
<dbReference type="HOGENOM" id="CLU_090342_0_1_11"/>
<feature type="transmembrane region" description="Helical" evidence="1">
    <location>
        <begin position="53"/>
        <end position="72"/>
    </location>
</feature>
<accession>E4N4I4</accession>
<reference evidence="2 3" key="1">
    <citation type="journal article" date="2010" name="DNA Res.">
        <title>Genome sequence of Kitasatospora setae NBRC 14216T: an evolutionary snapshot of the family Streptomycetaceae.</title>
        <authorList>
            <person name="Ichikawa N."/>
            <person name="Oguchi A."/>
            <person name="Ikeda H."/>
            <person name="Ishikawa J."/>
            <person name="Kitani S."/>
            <person name="Watanabe Y."/>
            <person name="Nakamura S."/>
            <person name="Katano Y."/>
            <person name="Kishi E."/>
            <person name="Sasagawa M."/>
            <person name="Ankai A."/>
            <person name="Fukui S."/>
            <person name="Hashimoto Y."/>
            <person name="Kamata S."/>
            <person name="Otoguro M."/>
            <person name="Tanikawa S."/>
            <person name="Nihira T."/>
            <person name="Horinouchi S."/>
            <person name="Ohnishi Y."/>
            <person name="Hayakawa M."/>
            <person name="Kuzuyama T."/>
            <person name="Arisawa A."/>
            <person name="Nomoto F."/>
            <person name="Miura H."/>
            <person name="Takahashi Y."/>
            <person name="Fujita N."/>
        </authorList>
    </citation>
    <scope>NUCLEOTIDE SEQUENCE [LARGE SCALE GENOMIC DNA]</scope>
    <source>
        <strain evidence="3">ATCC 33774 / DSM 43861 / JCM 3304 / KCC A-0304 / NBRC 14216 / KM-6054</strain>
    </source>
</reference>
<name>E4N4I4_KITSK</name>
<feature type="transmembrane region" description="Helical" evidence="1">
    <location>
        <begin position="217"/>
        <end position="237"/>
    </location>
</feature>
<evidence type="ECO:0000313" key="3">
    <source>
        <dbReference type="Proteomes" id="UP000007076"/>
    </source>
</evidence>
<evidence type="ECO:0008006" key="4">
    <source>
        <dbReference type="Google" id="ProtNLM"/>
    </source>
</evidence>
<keyword evidence="1" id="KW-0812">Transmembrane</keyword>
<dbReference type="AlphaFoldDB" id="E4N4I4"/>
<dbReference type="PATRIC" id="fig|452652.3.peg.262"/>
<keyword evidence="1" id="KW-1133">Transmembrane helix</keyword>
<feature type="transmembrane region" description="Helical" evidence="1">
    <location>
        <begin position="188"/>
        <end position="210"/>
    </location>
</feature>
<dbReference type="STRING" id="452652.KSE_02680"/>
<proteinExistence type="predicted"/>
<evidence type="ECO:0000313" key="2">
    <source>
        <dbReference type="EMBL" id="BAJ26115.1"/>
    </source>
</evidence>
<dbReference type="Pfam" id="PF14023">
    <property type="entry name" value="Bestrophin-like"/>
    <property type="match status" value="1"/>
</dbReference>
<dbReference type="RefSeq" id="WP_014133436.1">
    <property type="nucleotide sequence ID" value="NC_016109.1"/>
</dbReference>
<keyword evidence="3" id="KW-1185">Reference proteome</keyword>